<dbReference type="GO" id="GO:0017057">
    <property type="term" value="F:6-phosphogluconolactonase activity"/>
    <property type="evidence" value="ECO:0007669"/>
    <property type="project" value="TreeGrafter"/>
</dbReference>
<dbReference type="PANTHER" id="PTHR30344:SF1">
    <property type="entry name" value="6-PHOSPHOGLUCONOLACTONASE"/>
    <property type="match status" value="1"/>
</dbReference>
<comment type="similarity">
    <text evidence="1">Belongs to the cycloisomerase 2 family.</text>
</comment>
<dbReference type="InterPro" id="IPR011048">
    <property type="entry name" value="Haem_d1_sf"/>
</dbReference>
<protein>
    <submittedName>
        <fullName evidence="2">Lactonase family protein</fullName>
    </submittedName>
</protein>
<dbReference type="EMBL" id="JAAMFM010000007">
    <property type="protein sequence ID" value="NVM94689.1"/>
    <property type="molecule type" value="Genomic_DNA"/>
</dbReference>
<dbReference type="Proteomes" id="UP000543556">
    <property type="component" value="Unassembled WGS sequence"/>
</dbReference>
<keyword evidence="3" id="KW-1185">Reference proteome</keyword>
<dbReference type="AlphaFoldDB" id="A0A7Y7LZ78"/>
<dbReference type="RefSeq" id="WP_176634417.1">
    <property type="nucleotide sequence ID" value="NZ_JAAMFM010000007.1"/>
</dbReference>
<dbReference type="PANTHER" id="PTHR30344">
    <property type="entry name" value="6-PHOSPHOGLUCONOLACTONASE-RELATED"/>
    <property type="match status" value="1"/>
</dbReference>
<dbReference type="InterPro" id="IPR019405">
    <property type="entry name" value="Lactonase_7-beta_prop"/>
</dbReference>
<name>A0A7Y7LZ78_9MICC</name>
<dbReference type="Pfam" id="PF10282">
    <property type="entry name" value="Lactonase"/>
    <property type="match status" value="1"/>
</dbReference>
<dbReference type="SUPFAM" id="SSF51004">
    <property type="entry name" value="C-terminal (heme d1) domain of cytochrome cd1-nitrite reductase"/>
    <property type="match status" value="1"/>
</dbReference>
<evidence type="ECO:0000256" key="1">
    <source>
        <dbReference type="ARBA" id="ARBA00005564"/>
    </source>
</evidence>
<gene>
    <name evidence="2" type="ORF">G6034_07150</name>
</gene>
<accession>A0A7Y7LZ78</accession>
<comment type="caution">
    <text evidence="2">The sequence shown here is derived from an EMBL/GenBank/DDBJ whole genome shotgun (WGS) entry which is preliminary data.</text>
</comment>
<dbReference type="InterPro" id="IPR050282">
    <property type="entry name" value="Cycloisomerase_2"/>
</dbReference>
<evidence type="ECO:0000313" key="2">
    <source>
        <dbReference type="EMBL" id="NVM94689.1"/>
    </source>
</evidence>
<organism evidence="2 3">
    <name type="scientific">Arthrobacter wenxiniae</name>
    <dbReference type="NCBI Taxonomy" id="2713570"/>
    <lineage>
        <taxon>Bacteria</taxon>
        <taxon>Bacillati</taxon>
        <taxon>Actinomycetota</taxon>
        <taxon>Actinomycetes</taxon>
        <taxon>Micrococcales</taxon>
        <taxon>Micrococcaceae</taxon>
        <taxon>Arthrobacter</taxon>
    </lineage>
</organism>
<dbReference type="InterPro" id="IPR015943">
    <property type="entry name" value="WD40/YVTN_repeat-like_dom_sf"/>
</dbReference>
<proteinExistence type="inferred from homology"/>
<sequence>MNATGSVYVSGYTQAPYGAGPGVSRFSLAPDGAVGTRLATGSGAVNPSFAVLDGGALLAVEELPEGRIAVFDPWTLDLRGRAPSGGSDPCHLLLLGPSVWAANYSSGTASVTPLAAIVGTALPAGTTPEPPVLLSHPGSGPVGGRQAGSHAHQVTATPWGTVLVSDLGADRVDEYSARSLVRLGSAELPPGAGPRHVAIKGEFLLVAGELDGHVHVLRRSEVDPHDGAGHFWKWLFRTPLAASAAEIAGARDFAPSHIQLSADGTRLYAAVRGPDTLVVLDVAGLDPAGPAAPAVLAEVACGGSWPRHFAVGNNKMYVANQLSNNIAVFDLDGSGLPGPAPVQSVDFGSPTCVVLG</sequence>
<reference evidence="2 3" key="1">
    <citation type="submission" date="2020-02" db="EMBL/GenBank/DDBJ databases">
        <title>Genome sequence of strain AETb3-4.</title>
        <authorList>
            <person name="Gao J."/>
            <person name="Zhang X."/>
        </authorList>
    </citation>
    <scope>NUCLEOTIDE SEQUENCE [LARGE SCALE GENOMIC DNA]</scope>
    <source>
        <strain evidence="2 3">AETb3-4</strain>
    </source>
</reference>
<dbReference type="Gene3D" id="2.130.10.10">
    <property type="entry name" value="YVTN repeat-like/Quinoprotein amine dehydrogenase"/>
    <property type="match status" value="1"/>
</dbReference>
<evidence type="ECO:0000313" key="3">
    <source>
        <dbReference type="Proteomes" id="UP000543556"/>
    </source>
</evidence>